<keyword evidence="4" id="KW-1185">Reference proteome</keyword>
<dbReference type="InterPro" id="IPR029058">
    <property type="entry name" value="AB_hydrolase_fold"/>
</dbReference>
<dbReference type="EMBL" id="QAPG01000051">
    <property type="protein sequence ID" value="TDZ34634.1"/>
    <property type="molecule type" value="Genomic_DNA"/>
</dbReference>
<protein>
    <submittedName>
        <fullName evidence="3">Putative hydrolase</fullName>
    </submittedName>
</protein>
<dbReference type="Pfam" id="PF02230">
    <property type="entry name" value="Abhydrolase_2"/>
    <property type="match status" value="1"/>
</dbReference>
<evidence type="ECO:0000313" key="3">
    <source>
        <dbReference type="EMBL" id="TDZ34634.1"/>
    </source>
</evidence>
<dbReference type="GO" id="GO:0008474">
    <property type="term" value="F:palmitoyl-(protein) hydrolase activity"/>
    <property type="evidence" value="ECO:0007669"/>
    <property type="project" value="TreeGrafter"/>
</dbReference>
<dbReference type="Proteomes" id="UP000295083">
    <property type="component" value="Unassembled WGS sequence"/>
</dbReference>
<keyword evidence="3" id="KW-0378">Hydrolase</keyword>
<dbReference type="PANTHER" id="PTHR10655">
    <property type="entry name" value="LYSOPHOSPHOLIPASE-RELATED"/>
    <property type="match status" value="1"/>
</dbReference>
<dbReference type="Gene3D" id="3.40.50.1820">
    <property type="entry name" value="alpha/beta hydrolase"/>
    <property type="match status" value="1"/>
</dbReference>
<sequence>MPPRIPTPDDFSPLQSVLPLTLTFPNPPESTTAILILLHGLGDSELPFASFARAMSLPGVLAISVRGPSPLPPSMLPDDVASTSTTPGHFHWGDDLTFDPDADAIASDPGFAKSSTLITERLIRETIVGKCGWELSDIILFGFGQGGSLALGLASQLRLGPKVVDVTEGRGKPEDGTLKGVLSIGGPLPHSMVSTVSTRDKSKTKACLVQLDDDAFDAVKEEFLDVRVVRWKRKDVAMPRDREEMFPIMKFLAECLKSGW</sequence>
<dbReference type="GO" id="GO:0052689">
    <property type="term" value="F:carboxylic ester hydrolase activity"/>
    <property type="evidence" value="ECO:0007669"/>
    <property type="project" value="TreeGrafter"/>
</dbReference>
<dbReference type="PANTHER" id="PTHR10655:SF67">
    <property type="entry name" value="PHOSPHOLIPASE_CARBOXYLESTERASE SUPERFAMILY (AFU_ORTHOLOGUE AFUA_5G09340)"/>
    <property type="match status" value="1"/>
</dbReference>
<dbReference type="InterPro" id="IPR003140">
    <property type="entry name" value="PLipase/COase/thioEstase"/>
</dbReference>
<gene>
    <name evidence="3" type="ORF">C8035_v010353</name>
</gene>
<evidence type="ECO:0000259" key="2">
    <source>
        <dbReference type="Pfam" id="PF02230"/>
    </source>
</evidence>
<evidence type="ECO:0000313" key="4">
    <source>
        <dbReference type="Proteomes" id="UP000295083"/>
    </source>
</evidence>
<comment type="similarity">
    <text evidence="1">Belongs to the AB hydrolase superfamily. AB hydrolase 2 family.</text>
</comment>
<dbReference type="GO" id="GO:0005737">
    <property type="term" value="C:cytoplasm"/>
    <property type="evidence" value="ECO:0007669"/>
    <property type="project" value="TreeGrafter"/>
</dbReference>
<accession>A0A4R8QF19</accession>
<feature type="domain" description="Phospholipase/carboxylesterase/thioesterase" evidence="2">
    <location>
        <begin position="27"/>
        <end position="156"/>
    </location>
</feature>
<reference evidence="3 4" key="1">
    <citation type="submission" date="2018-11" db="EMBL/GenBank/DDBJ databases">
        <title>Genome sequence and assembly of Colletotrichum spinosum.</title>
        <authorList>
            <person name="Gan P."/>
            <person name="Shirasu K."/>
        </authorList>
    </citation>
    <scope>NUCLEOTIDE SEQUENCE [LARGE SCALE GENOMIC DNA]</scope>
    <source>
        <strain evidence="3 4">CBS 515.97</strain>
    </source>
</reference>
<comment type="caution">
    <text evidence="3">The sequence shown here is derived from an EMBL/GenBank/DDBJ whole genome shotgun (WGS) entry which is preliminary data.</text>
</comment>
<proteinExistence type="inferred from homology"/>
<organism evidence="3 4">
    <name type="scientific">Colletotrichum spinosum</name>
    <dbReference type="NCBI Taxonomy" id="1347390"/>
    <lineage>
        <taxon>Eukaryota</taxon>
        <taxon>Fungi</taxon>
        <taxon>Dikarya</taxon>
        <taxon>Ascomycota</taxon>
        <taxon>Pezizomycotina</taxon>
        <taxon>Sordariomycetes</taxon>
        <taxon>Hypocreomycetidae</taxon>
        <taxon>Glomerellales</taxon>
        <taxon>Glomerellaceae</taxon>
        <taxon>Colletotrichum</taxon>
        <taxon>Colletotrichum orbiculare species complex</taxon>
    </lineage>
</organism>
<dbReference type="AlphaFoldDB" id="A0A4R8QF19"/>
<dbReference type="InterPro" id="IPR050565">
    <property type="entry name" value="LYPA1-2/EST-like"/>
</dbReference>
<name>A0A4R8QF19_9PEZI</name>
<dbReference type="SUPFAM" id="SSF53474">
    <property type="entry name" value="alpha/beta-Hydrolases"/>
    <property type="match status" value="1"/>
</dbReference>
<evidence type="ECO:0000256" key="1">
    <source>
        <dbReference type="ARBA" id="ARBA00006499"/>
    </source>
</evidence>